<accession>A0A6S7I375</accession>
<comment type="caution">
    <text evidence="1">The sequence shown here is derived from an EMBL/GenBank/DDBJ whole genome shotgun (WGS) entry which is preliminary data.</text>
</comment>
<name>A0A6S7I375_PARCT</name>
<protein>
    <submittedName>
        <fullName evidence="1">Uncharacterized protein</fullName>
    </submittedName>
</protein>
<keyword evidence="2" id="KW-1185">Reference proteome</keyword>
<dbReference type="Proteomes" id="UP001152795">
    <property type="component" value="Unassembled WGS sequence"/>
</dbReference>
<dbReference type="EMBL" id="CACRXK020006727">
    <property type="protein sequence ID" value="CAB4010260.1"/>
    <property type="molecule type" value="Genomic_DNA"/>
</dbReference>
<proteinExistence type="predicted"/>
<feature type="non-terminal residue" evidence="1">
    <location>
        <position position="1"/>
    </location>
</feature>
<sequence length="54" mass="6417">PGETSCNATKMIKKGCYYDPRYSERLLPNLLRKYREGIDWNEGWDDFLQNVTCQ</sequence>
<evidence type="ECO:0000313" key="2">
    <source>
        <dbReference type="Proteomes" id="UP001152795"/>
    </source>
</evidence>
<reference evidence="1" key="1">
    <citation type="submission" date="2020-04" db="EMBL/GenBank/DDBJ databases">
        <authorList>
            <person name="Alioto T."/>
            <person name="Alioto T."/>
            <person name="Gomez Garrido J."/>
        </authorList>
    </citation>
    <scope>NUCLEOTIDE SEQUENCE</scope>
    <source>
        <strain evidence="1">A484AB</strain>
    </source>
</reference>
<evidence type="ECO:0000313" key="1">
    <source>
        <dbReference type="EMBL" id="CAB4010260.1"/>
    </source>
</evidence>
<dbReference type="AlphaFoldDB" id="A0A6S7I375"/>
<organism evidence="1 2">
    <name type="scientific">Paramuricea clavata</name>
    <name type="common">Red gorgonian</name>
    <name type="synonym">Violescent sea-whip</name>
    <dbReference type="NCBI Taxonomy" id="317549"/>
    <lineage>
        <taxon>Eukaryota</taxon>
        <taxon>Metazoa</taxon>
        <taxon>Cnidaria</taxon>
        <taxon>Anthozoa</taxon>
        <taxon>Octocorallia</taxon>
        <taxon>Malacalcyonacea</taxon>
        <taxon>Plexauridae</taxon>
        <taxon>Paramuricea</taxon>
    </lineage>
</organism>
<gene>
    <name evidence="1" type="ORF">PACLA_8A041951</name>
</gene>